<dbReference type="AlphaFoldDB" id="A0A0K6IKI3"/>
<feature type="transmembrane region" description="Helical" evidence="9">
    <location>
        <begin position="274"/>
        <end position="296"/>
    </location>
</feature>
<dbReference type="InterPro" id="IPR043429">
    <property type="entry name" value="ArtM/GltK/GlnP/TcyL/YhdX-like"/>
</dbReference>
<keyword evidence="7 9" id="KW-1133">Transmembrane helix</keyword>
<evidence type="ECO:0000256" key="1">
    <source>
        <dbReference type="ARBA" id="ARBA00004429"/>
    </source>
</evidence>
<sequence>MTIEFKPSPSLPPPQNSVGAVAWIRKNFFSSPLNIFLTIFSFYIIYLLFPPMIEWALINATWSGESKAACTAGGACWAFIGVYFKQFMYGLYPAEETWRVNLALIMLIVLVAMYAIKAINKGLLTAVILLVYPVVAFILFSGGMFGLEPVETTNWGGLFLTTLLGVVGIVASLPLGVLLALGRRSDMPIVKSVCVVFIETIRAVPLITVLFMASVMIPLFLPDGLNFNKLLRVLIGITLFSAAYMAEVIRGGLQAIPKGQYEAADAMGLTYWQSMILVILPQALKLVIPGIVNTFIGLFKDTTLVYIVGMFDLLGRIQAANHDANWLGTTTEGYAFAGLVYWAICFGMSRYSMAVERKLDTGHKRN</sequence>
<dbReference type="GO" id="GO:0022857">
    <property type="term" value="F:transmembrane transporter activity"/>
    <property type="evidence" value="ECO:0007669"/>
    <property type="project" value="InterPro"/>
</dbReference>
<dbReference type="GO" id="GO:0006865">
    <property type="term" value="P:amino acid transport"/>
    <property type="evidence" value="ECO:0007669"/>
    <property type="project" value="UniProtKB-KW"/>
</dbReference>
<evidence type="ECO:0000256" key="5">
    <source>
        <dbReference type="ARBA" id="ARBA00022692"/>
    </source>
</evidence>
<keyword evidence="3 9" id="KW-0813">Transport</keyword>
<dbReference type="CDD" id="cd06261">
    <property type="entry name" value="TM_PBP2"/>
    <property type="match status" value="1"/>
</dbReference>
<dbReference type="InterPro" id="IPR010065">
    <property type="entry name" value="AA_ABC_transptr_permease_3TM"/>
</dbReference>
<evidence type="ECO:0000256" key="6">
    <source>
        <dbReference type="ARBA" id="ARBA00022970"/>
    </source>
</evidence>
<evidence type="ECO:0000256" key="9">
    <source>
        <dbReference type="RuleBase" id="RU363032"/>
    </source>
</evidence>
<feature type="transmembrane region" description="Helical" evidence="9">
    <location>
        <begin position="69"/>
        <end position="92"/>
    </location>
</feature>
<dbReference type="NCBIfam" id="TIGR01726">
    <property type="entry name" value="HEQRo_perm_3TM"/>
    <property type="match status" value="1"/>
</dbReference>
<feature type="transmembrane region" description="Helical" evidence="9">
    <location>
        <begin position="98"/>
        <end position="116"/>
    </location>
</feature>
<evidence type="ECO:0000256" key="2">
    <source>
        <dbReference type="ARBA" id="ARBA00010072"/>
    </source>
</evidence>
<reference evidence="12" key="1">
    <citation type="submission" date="2015-08" db="EMBL/GenBank/DDBJ databases">
        <authorList>
            <person name="Varghese N."/>
        </authorList>
    </citation>
    <scope>NUCLEOTIDE SEQUENCE [LARGE SCALE GENOMIC DNA]</scope>
    <source>
        <strain evidence="12">JCM 18476</strain>
    </source>
</reference>
<proteinExistence type="inferred from homology"/>
<dbReference type="EMBL" id="CYHG01000004">
    <property type="protein sequence ID" value="CUB03608.1"/>
    <property type="molecule type" value="Genomic_DNA"/>
</dbReference>
<evidence type="ECO:0000313" key="12">
    <source>
        <dbReference type="Proteomes" id="UP000182769"/>
    </source>
</evidence>
<keyword evidence="6" id="KW-0029">Amino-acid transport</keyword>
<evidence type="ECO:0000256" key="4">
    <source>
        <dbReference type="ARBA" id="ARBA00022475"/>
    </source>
</evidence>
<dbReference type="PANTHER" id="PTHR30614:SF41">
    <property type="entry name" value="INNER MEMBRANE AMINO-ACID ABC TRANSPORTER PERMEASE PROTEIN YHDY"/>
    <property type="match status" value="1"/>
</dbReference>
<dbReference type="Pfam" id="PF00528">
    <property type="entry name" value="BPD_transp_1"/>
    <property type="match status" value="1"/>
</dbReference>
<feature type="transmembrane region" description="Helical" evidence="9">
    <location>
        <begin position="333"/>
        <end position="351"/>
    </location>
</feature>
<evidence type="ECO:0000313" key="11">
    <source>
        <dbReference type="EMBL" id="CUB03608.1"/>
    </source>
</evidence>
<protein>
    <submittedName>
        <fullName evidence="11">Amino acid ABC transporter membrane protein 2, PAAT family (TC 3.A.1.3.-)</fullName>
    </submittedName>
</protein>
<dbReference type="Proteomes" id="UP000182769">
    <property type="component" value="Unassembled WGS sequence"/>
</dbReference>
<dbReference type="PROSITE" id="PS50928">
    <property type="entry name" value="ABC_TM1"/>
    <property type="match status" value="1"/>
</dbReference>
<evidence type="ECO:0000259" key="10">
    <source>
        <dbReference type="PROSITE" id="PS50928"/>
    </source>
</evidence>
<keyword evidence="8 9" id="KW-0472">Membrane</keyword>
<dbReference type="RefSeq" id="WP_055462574.1">
    <property type="nucleotide sequence ID" value="NZ_CYHG01000004.1"/>
</dbReference>
<feature type="transmembrane region" description="Helical" evidence="9">
    <location>
        <begin position="123"/>
        <end position="145"/>
    </location>
</feature>
<comment type="subcellular location">
    <subcellularLocation>
        <location evidence="1">Cell inner membrane</location>
        <topology evidence="1">Multi-pass membrane protein</topology>
    </subcellularLocation>
    <subcellularLocation>
        <location evidence="9">Cell membrane</location>
        <topology evidence="9">Multi-pass membrane protein</topology>
    </subcellularLocation>
</comment>
<keyword evidence="4" id="KW-1003">Cell membrane</keyword>
<dbReference type="STRING" id="1137284.GCA_001418205_01459"/>
<comment type="similarity">
    <text evidence="2">Belongs to the binding-protein-dependent transport system permease family. HisMQ subfamily.</text>
</comment>
<gene>
    <name evidence="11" type="ORF">Ga0061065_10439</name>
</gene>
<dbReference type="GO" id="GO:0043190">
    <property type="term" value="C:ATP-binding cassette (ABC) transporter complex"/>
    <property type="evidence" value="ECO:0007669"/>
    <property type="project" value="InterPro"/>
</dbReference>
<accession>A0A0K6IKI3</accession>
<dbReference type="PANTHER" id="PTHR30614">
    <property type="entry name" value="MEMBRANE COMPONENT OF AMINO ACID ABC TRANSPORTER"/>
    <property type="match status" value="1"/>
</dbReference>
<evidence type="ECO:0000256" key="8">
    <source>
        <dbReference type="ARBA" id="ARBA00023136"/>
    </source>
</evidence>
<dbReference type="OrthoDB" id="9771188at2"/>
<name>A0A0K6IKI3_9GAMM</name>
<dbReference type="InterPro" id="IPR000515">
    <property type="entry name" value="MetI-like"/>
</dbReference>
<feature type="transmembrane region" description="Helical" evidence="9">
    <location>
        <begin position="233"/>
        <end position="253"/>
    </location>
</feature>
<feature type="domain" description="ABC transmembrane type-1" evidence="10">
    <location>
        <begin position="158"/>
        <end position="352"/>
    </location>
</feature>
<dbReference type="SUPFAM" id="SSF161098">
    <property type="entry name" value="MetI-like"/>
    <property type="match status" value="1"/>
</dbReference>
<evidence type="ECO:0000256" key="7">
    <source>
        <dbReference type="ARBA" id="ARBA00022989"/>
    </source>
</evidence>
<feature type="transmembrane region" description="Helical" evidence="9">
    <location>
        <begin position="193"/>
        <end position="221"/>
    </location>
</feature>
<dbReference type="Gene3D" id="1.10.3720.10">
    <property type="entry name" value="MetI-like"/>
    <property type="match status" value="1"/>
</dbReference>
<keyword evidence="5 9" id="KW-0812">Transmembrane</keyword>
<evidence type="ECO:0000256" key="3">
    <source>
        <dbReference type="ARBA" id="ARBA00022448"/>
    </source>
</evidence>
<feature type="transmembrane region" description="Helical" evidence="9">
    <location>
        <begin position="35"/>
        <end position="57"/>
    </location>
</feature>
<keyword evidence="12" id="KW-1185">Reference proteome</keyword>
<feature type="transmembrane region" description="Helical" evidence="9">
    <location>
        <begin position="157"/>
        <end position="181"/>
    </location>
</feature>
<organism evidence="11 12">
    <name type="scientific">Marinomonas fungiae</name>
    <dbReference type="NCBI Taxonomy" id="1137284"/>
    <lineage>
        <taxon>Bacteria</taxon>
        <taxon>Pseudomonadati</taxon>
        <taxon>Pseudomonadota</taxon>
        <taxon>Gammaproteobacteria</taxon>
        <taxon>Oceanospirillales</taxon>
        <taxon>Oceanospirillaceae</taxon>
        <taxon>Marinomonas</taxon>
    </lineage>
</organism>
<dbReference type="FunFam" id="1.10.3720.10:FF:000032">
    <property type="entry name" value="General amino acid ABC transporter permease"/>
    <property type="match status" value="1"/>
</dbReference>
<dbReference type="InterPro" id="IPR035906">
    <property type="entry name" value="MetI-like_sf"/>
</dbReference>